<reference evidence="3" key="1">
    <citation type="submission" date="2016-06" db="UniProtKB">
        <authorList>
            <consortium name="WormBaseParasite"/>
        </authorList>
    </citation>
    <scope>IDENTIFICATION</scope>
</reference>
<dbReference type="WBParaSite" id="SBAD_0000063101-mRNA-1">
    <property type="protein sequence ID" value="SBAD_0000063101-mRNA-1"/>
    <property type="gene ID" value="SBAD_0000063101"/>
</dbReference>
<gene>
    <name evidence="1" type="ORF">SBAD_LOCUS608</name>
</gene>
<evidence type="ECO:0000313" key="2">
    <source>
        <dbReference type="Proteomes" id="UP000270296"/>
    </source>
</evidence>
<dbReference type="EMBL" id="UZAM01002174">
    <property type="protein sequence ID" value="VDO85716.1"/>
    <property type="molecule type" value="Genomic_DNA"/>
</dbReference>
<dbReference type="Proteomes" id="UP000270296">
    <property type="component" value="Unassembled WGS sequence"/>
</dbReference>
<evidence type="ECO:0000313" key="3">
    <source>
        <dbReference type="WBParaSite" id="SBAD_0000063101-mRNA-1"/>
    </source>
</evidence>
<sequence>MAGWATNIGGGFSGALRWDPPWAESRTVVKRYVRLWVLLPCGPSEVRVSSGMHVGFSWSEGSGSLRTAWFSPGWSLWKAPQCQFTPLEGAVSRGARDPGRRGNAARHHWRQWRAALGNTLEEESVQPAGSGGRGEVLGERPWIVRHCSLFLQDGVLSCIVSDSPGSRVVLRDPGAEPPHSTVPCFPRFAGHLLSGWFRRVRPVGLWSRGEPNPTHGALGTEESSVWKSMFLSPQRTRALVGFRRKSMTT</sequence>
<proteinExistence type="predicted"/>
<name>A0A183IAG4_9BILA</name>
<evidence type="ECO:0000313" key="1">
    <source>
        <dbReference type="EMBL" id="VDO85716.1"/>
    </source>
</evidence>
<accession>A0A183IAG4</accession>
<keyword evidence="2" id="KW-1185">Reference proteome</keyword>
<reference evidence="1 2" key="2">
    <citation type="submission" date="2018-11" db="EMBL/GenBank/DDBJ databases">
        <authorList>
            <consortium name="Pathogen Informatics"/>
        </authorList>
    </citation>
    <scope>NUCLEOTIDE SEQUENCE [LARGE SCALE GENOMIC DNA]</scope>
</reference>
<organism evidence="3">
    <name type="scientific">Soboliphyme baturini</name>
    <dbReference type="NCBI Taxonomy" id="241478"/>
    <lineage>
        <taxon>Eukaryota</taxon>
        <taxon>Metazoa</taxon>
        <taxon>Ecdysozoa</taxon>
        <taxon>Nematoda</taxon>
        <taxon>Enoplea</taxon>
        <taxon>Dorylaimia</taxon>
        <taxon>Dioctophymatida</taxon>
        <taxon>Dioctophymatoidea</taxon>
        <taxon>Soboliphymatidae</taxon>
        <taxon>Soboliphyme</taxon>
    </lineage>
</organism>
<protein>
    <submittedName>
        <fullName evidence="3">cDNA</fullName>
    </submittedName>
</protein>
<dbReference type="AlphaFoldDB" id="A0A183IAG4"/>